<gene>
    <name evidence="1" type="ORF">F5876DRAFT_78078</name>
</gene>
<dbReference type="Proteomes" id="UP001163835">
    <property type="component" value="Unassembled WGS sequence"/>
</dbReference>
<evidence type="ECO:0000313" key="1">
    <source>
        <dbReference type="EMBL" id="KAJ3809106.1"/>
    </source>
</evidence>
<sequence length="651" mass="73386">MTSRLQSATLPAASGGFIGVEADWYGAQVQRELEQMKERGFRLVEWQAGKSVPLVDAGHHVMVCMLNGPDNPGYQQAVEEMMERILKASEETDWQKKEKRHKCGHFPALARGILHGKGQHEPMRLVGDRQPMMEELFDKSCFKRVAGFQNGAMILLPSALIRHSNFPLADRETQVSVTQYTAGGIRRWLEYGGRTEDKFRTQDPQGFAHTWAKRREGWTQGLNLFSTLDELKSSTCLKLNQEFLNPLGLLQRLVSAELQLQLFNPVQQPQVLFPMLNLRPNLYIEDLESHLVNHIQMLLVMNHGLSLELLVFSNLVLDFKDIRATVAQLGLSNIKTPRRLDYPPVSSQNSNSHTRPYSAFFRCANTPVVTSTLGATPRLHGDLAASTHRPYTPSIPGRLPQQVAYNNGSLPPLKTYTSAQDPVHSRTAPEEYDDYPLSPTVSGFSHSIPGPEPTSNWYFVSRFISSNIADVDSLHEEEYDELDDYDAPTSAPMLSCNEESGARLNNSRTCTSTRPEHETSALMTWVDEIRPQFILKPSQVREIKGMVMLAQGVDMELLKLHLPTHAAICRMENKNRANNSKSSAVKEVVNVAMKQLSKHMEIPEDIKLIFRMIAREECANPSRGSYCKVGNAVWVHSILSFGRDLDMFNKF</sequence>
<evidence type="ECO:0000313" key="2">
    <source>
        <dbReference type="Proteomes" id="UP001163835"/>
    </source>
</evidence>
<name>A0ACC1TXM6_9AGAR</name>
<organism evidence="1 2">
    <name type="scientific">Lentinula aff. lateritia</name>
    <dbReference type="NCBI Taxonomy" id="2804960"/>
    <lineage>
        <taxon>Eukaryota</taxon>
        <taxon>Fungi</taxon>
        <taxon>Dikarya</taxon>
        <taxon>Basidiomycota</taxon>
        <taxon>Agaricomycotina</taxon>
        <taxon>Agaricomycetes</taxon>
        <taxon>Agaricomycetidae</taxon>
        <taxon>Agaricales</taxon>
        <taxon>Marasmiineae</taxon>
        <taxon>Omphalotaceae</taxon>
        <taxon>Lentinula</taxon>
    </lineage>
</organism>
<keyword evidence="2" id="KW-1185">Reference proteome</keyword>
<dbReference type="EMBL" id="MU795178">
    <property type="protein sequence ID" value="KAJ3809106.1"/>
    <property type="molecule type" value="Genomic_DNA"/>
</dbReference>
<comment type="caution">
    <text evidence="1">The sequence shown here is derived from an EMBL/GenBank/DDBJ whole genome shotgun (WGS) entry which is preliminary data.</text>
</comment>
<accession>A0ACC1TXM6</accession>
<proteinExistence type="predicted"/>
<reference evidence="1" key="1">
    <citation type="submission" date="2022-09" db="EMBL/GenBank/DDBJ databases">
        <title>A Global Phylogenomic Analysis of the Shiitake Genus Lentinula.</title>
        <authorList>
            <consortium name="DOE Joint Genome Institute"/>
            <person name="Sierra-Patev S."/>
            <person name="Min B."/>
            <person name="Naranjo-Ortiz M."/>
            <person name="Looney B."/>
            <person name="Konkel Z."/>
            <person name="Slot J.C."/>
            <person name="Sakamoto Y."/>
            <person name="Steenwyk J.L."/>
            <person name="Rokas A."/>
            <person name="Carro J."/>
            <person name="Camarero S."/>
            <person name="Ferreira P."/>
            <person name="Molpeceres G."/>
            <person name="Ruiz-Duenas F.J."/>
            <person name="Serrano A."/>
            <person name="Henrissat B."/>
            <person name="Drula E."/>
            <person name="Hughes K.W."/>
            <person name="Mata J.L."/>
            <person name="Ishikawa N.K."/>
            <person name="Vargas-Isla R."/>
            <person name="Ushijima S."/>
            <person name="Smith C.A."/>
            <person name="Ahrendt S."/>
            <person name="Andreopoulos W."/>
            <person name="He G."/>
            <person name="Labutti K."/>
            <person name="Lipzen A."/>
            <person name="Ng V."/>
            <person name="Riley R."/>
            <person name="Sandor L."/>
            <person name="Barry K."/>
            <person name="Martinez A.T."/>
            <person name="Xiao Y."/>
            <person name="Gibbons J.G."/>
            <person name="Terashima K."/>
            <person name="Grigoriev I.V."/>
            <person name="Hibbett D.S."/>
        </authorList>
    </citation>
    <scope>NUCLEOTIDE SEQUENCE</scope>
    <source>
        <strain evidence="1">TMI1499</strain>
    </source>
</reference>
<protein>
    <submittedName>
        <fullName evidence="1">Uncharacterized protein</fullName>
    </submittedName>
</protein>